<gene>
    <name evidence="1" type="ORF">F9B16_47200</name>
</gene>
<comment type="caution">
    <text evidence="1">The sequence shown here is derived from an EMBL/GenBank/DDBJ whole genome shotgun (WGS) entry which is preliminary data.</text>
</comment>
<sequence length="57" mass="5725">MAHLSLRYAAGTDIGRRRRVNEDSALAGPSLLAVADGMGGHPHGDVASAAAVTALAE</sequence>
<dbReference type="InterPro" id="IPR036457">
    <property type="entry name" value="PPM-type-like_dom_sf"/>
</dbReference>
<dbReference type="Gene3D" id="3.60.40.10">
    <property type="entry name" value="PPM-type phosphatase domain"/>
    <property type="match status" value="1"/>
</dbReference>
<accession>A0A6L3VCZ4</accession>
<dbReference type="AlphaFoldDB" id="A0A6L3VCZ4"/>
<name>A0A6L3VCZ4_9ACTN</name>
<dbReference type="SUPFAM" id="SSF81606">
    <property type="entry name" value="PP2C-like"/>
    <property type="match status" value="1"/>
</dbReference>
<keyword evidence="2" id="KW-1185">Reference proteome</keyword>
<evidence type="ECO:0000313" key="1">
    <source>
        <dbReference type="EMBL" id="KAB2359068.1"/>
    </source>
</evidence>
<dbReference type="Proteomes" id="UP000483004">
    <property type="component" value="Unassembled WGS sequence"/>
</dbReference>
<proteinExistence type="predicted"/>
<reference evidence="1 2" key="1">
    <citation type="submission" date="2019-09" db="EMBL/GenBank/DDBJ databases">
        <title>Actinomadura physcomitrii sp. nov., a novel actinomycete isolated from moss [Physcomitrium sphaericum (Ludw) Fuernr].</title>
        <authorList>
            <person name="Liu C."/>
            <person name="Zhuang X."/>
        </authorList>
    </citation>
    <scope>NUCLEOTIDE SEQUENCE [LARGE SCALE GENOMIC DNA]</scope>
    <source>
        <strain evidence="1 2">CYP1-1B</strain>
    </source>
</reference>
<protein>
    <submittedName>
        <fullName evidence="1">Serine/threonine-protein phosphatase</fullName>
    </submittedName>
</protein>
<evidence type="ECO:0000313" key="2">
    <source>
        <dbReference type="Proteomes" id="UP000483004"/>
    </source>
</evidence>
<feature type="non-terminal residue" evidence="1">
    <location>
        <position position="57"/>
    </location>
</feature>
<dbReference type="EMBL" id="WBMR01000328">
    <property type="protein sequence ID" value="KAB2359068.1"/>
    <property type="molecule type" value="Genomic_DNA"/>
</dbReference>
<organism evidence="1 2">
    <name type="scientific">Actinomadura montaniterrae</name>
    <dbReference type="NCBI Taxonomy" id="1803903"/>
    <lineage>
        <taxon>Bacteria</taxon>
        <taxon>Bacillati</taxon>
        <taxon>Actinomycetota</taxon>
        <taxon>Actinomycetes</taxon>
        <taxon>Streptosporangiales</taxon>
        <taxon>Thermomonosporaceae</taxon>
        <taxon>Actinomadura</taxon>
    </lineage>
</organism>